<accession>A0A951PC36</accession>
<gene>
    <name evidence="1" type="ORF">KME07_15305</name>
</gene>
<dbReference type="InterPro" id="IPR010323">
    <property type="entry name" value="DUF924"/>
</dbReference>
<evidence type="ECO:0000313" key="2">
    <source>
        <dbReference type="Proteomes" id="UP000707356"/>
    </source>
</evidence>
<dbReference type="SUPFAM" id="SSF48452">
    <property type="entry name" value="TPR-like"/>
    <property type="match status" value="1"/>
</dbReference>
<comment type="caution">
    <text evidence="1">The sequence shown here is derived from an EMBL/GenBank/DDBJ whole genome shotgun (WGS) entry which is preliminary data.</text>
</comment>
<dbReference type="Gene3D" id="1.25.40.10">
    <property type="entry name" value="Tetratricopeptide repeat domain"/>
    <property type="match status" value="1"/>
</dbReference>
<dbReference type="EMBL" id="JAHHHV010000071">
    <property type="protein sequence ID" value="MBW4466789.1"/>
    <property type="molecule type" value="Genomic_DNA"/>
</dbReference>
<name>A0A951PC36_9CYAN</name>
<reference evidence="1" key="2">
    <citation type="journal article" date="2022" name="Microbiol. Resour. Announc.">
        <title>Metagenome Sequencing to Explore Phylogenomics of Terrestrial Cyanobacteria.</title>
        <authorList>
            <person name="Ward R.D."/>
            <person name="Stajich J.E."/>
            <person name="Johansen J.R."/>
            <person name="Huntemann M."/>
            <person name="Clum A."/>
            <person name="Foster B."/>
            <person name="Foster B."/>
            <person name="Roux S."/>
            <person name="Palaniappan K."/>
            <person name="Varghese N."/>
            <person name="Mukherjee S."/>
            <person name="Reddy T.B.K."/>
            <person name="Daum C."/>
            <person name="Copeland A."/>
            <person name="Chen I.A."/>
            <person name="Ivanova N.N."/>
            <person name="Kyrpides N.C."/>
            <person name="Shapiro N."/>
            <person name="Eloe-Fadrosh E.A."/>
            <person name="Pietrasiak N."/>
        </authorList>
    </citation>
    <scope>NUCLEOTIDE SEQUENCE</scope>
    <source>
        <strain evidence="1">GSE-TBD4-15B</strain>
    </source>
</reference>
<protein>
    <submittedName>
        <fullName evidence="1">DUF924 domain-containing protein</fullName>
    </submittedName>
</protein>
<dbReference type="AlphaFoldDB" id="A0A951PC36"/>
<dbReference type="InterPro" id="IPR011990">
    <property type="entry name" value="TPR-like_helical_dom_sf"/>
</dbReference>
<sequence length="194" mass="22328">MQAVAIQSVLRFWFGEAGEASYQERRRFWFGKQPEFDAAIREQFRQLHEQAASGQLKDWSQKPEGCLALILLLDQFSRNMFRDSPQAFATDAQALALAQQAVAAGFDQALTPLQRIFLYLPFEHSEQLADQTRSVELFEQLYQQAPALSDVWDYAQRHQAVIKQFGRFPHRNAILGRDTTAEEAEFLQQPGSRF</sequence>
<dbReference type="Pfam" id="PF06041">
    <property type="entry name" value="DUF924"/>
    <property type="match status" value="1"/>
</dbReference>
<dbReference type="PANTHER" id="PTHR23004">
    <property type="entry name" value="DOUBLECORTIN DOMAIN CONTAINING 2"/>
    <property type="match status" value="1"/>
</dbReference>
<proteinExistence type="predicted"/>
<dbReference type="Gene3D" id="1.20.58.320">
    <property type="entry name" value="TPR-like"/>
    <property type="match status" value="1"/>
</dbReference>
<organism evidence="1 2">
    <name type="scientific">Pegethrix bostrychoides GSE-TBD4-15B</name>
    <dbReference type="NCBI Taxonomy" id="2839662"/>
    <lineage>
        <taxon>Bacteria</taxon>
        <taxon>Bacillati</taxon>
        <taxon>Cyanobacteriota</taxon>
        <taxon>Cyanophyceae</taxon>
        <taxon>Oculatellales</taxon>
        <taxon>Oculatellaceae</taxon>
        <taxon>Pegethrix</taxon>
    </lineage>
</organism>
<reference evidence="1" key="1">
    <citation type="submission" date="2021-05" db="EMBL/GenBank/DDBJ databases">
        <authorList>
            <person name="Pietrasiak N."/>
            <person name="Ward R."/>
            <person name="Stajich J.E."/>
            <person name="Kurbessoian T."/>
        </authorList>
    </citation>
    <scope>NUCLEOTIDE SEQUENCE</scope>
    <source>
        <strain evidence="1">GSE-TBD4-15B</strain>
    </source>
</reference>
<evidence type="ECO:0000313" key="1">
    <source>
        <dbReference type="EMBL" id="MBW4466789.1"/>
    </source>
</evidence>
<dbReference type="Proteomes" id="UP000707356">
    <property type="component" value="Unassembled WGS sequence"/>
</dbReference>
<dbReference type="PANTHER" id="PTHR23004:SF7">
    <property type="entry name" value="DUF924-DOMAIN-CONTAINING PROTEIN"/>
    <property type="match status" value="1"/>
</dbReference>